<evidence type="ECO:0000313" key="1">
    <source>
        <dbReference type="EMBL" id="KRK81152.1"/>
    </source>
</evidence>
<dbReference type="EMBL" id="AZDZ01000001">
    <property type="protein sequence ID" value="KRK81152.1"/>
    <property type="molecule type" value="Genomic_DNA"/>
</dbReference>
<protein>
    <submittedName>
        <fullName evidence="1">Uncharacterized protein</fullName>
    </submittedName>
</protein>
<comment type="caution">
    <text evidence="1">The sequence shown here is derived from an EMBL/GenBank/DDBJ whole genome shotgun (WGS) entry which is preliminary data.</text>
</comment>
<keyword evidence="2" id="KW-1185">Reference proteome</keyword>
<dbReference type="SUPFAM" id="SSF50118">
    <property type="entry name" value="Cell growth inhibitor/plasmid maintenance toxic component"/>
    <property type="match status" value="1"/>
</dbReference>
<sequence>MGKVIKPMDLYIANVPFDDISKSKFRLALVVDIYDNYVLVFKITSKYTNKSTNTKKFYYPIKYWEEAGLIKKSYVDIHKNYKIARSTVFKRPPIGRLEITDINDLYLFVQTYKNNL</sequence>
<dbReference type="AlphaFoldDB" id="A0A0R1KCE9"/>
<dbReference type="STRING" id="1423775.FD03_GL000744"/>
<accession>A0A0R1KCE9</accession>
<evidence type="ECO:0000313" key="2">
    <source>
        <dbReference type="Proteomes" id="UP000051248"/>
    </source>
</evidence>
<name>A0A0R1KCE9_9LACO</name>
<gene>
    <name evidence="1" type="ORF">FD03_GL000744</name>
</gene>
<dbReference type="PATRIC" id="fig|1423775.4.peg.761"/>
<organism evidence="1 2">
    <name type="scientific">Companilactobacillus nodensis DSM 19682 = JCM 14932 = NBRC 107160</name>
    <dbReference type="NCBI Taxonomy" id="1423775"/>
    <lineage>
        <taxon>Bacteria</taxon>
        <taxon>Bacillati</taxon>
        <taxon>Bacillota</taxon>
        <taxon>Bacilli</taxon>
        <taxon>Lactobacillales</taxon>
        <taxon>Lactobacillaceae</taxon>
        <taxon>Companilactobacillus</taxon>
    </lineage>
</organism>
<dbReference type="Gene3D" id="2.30.30.110">
    <property type="match status" value="1"/>
</dbReference>
<dbReference type="eggNOG" id="ENOG5033BR8">
    <property type="taxonomic scope" value="Bacteria"/>
</dbReference>
<dbReference type="Proteomes" id="UP000051248">
    <property type="component" value="Unassembled WGS sequence"/>
</dbReference>
<dbReference type="RefSeq" id="WP_235700495.1">
    <property type="nucleotide sequence ID" value="NZ_AZDZ01000001.1"/>
</dbReference>
<reference evidence="1 2" key="1">
    <citation type="journal article" date="2015" name="Genome Announc.">
        <title>Expanding the biotechnology potential of lactobacilli through comparative genomics of 213 strains and associated genera.</title>
        <authorList>
            <person name="Sun Z."/>
            <person name="Harris H.M."/>
            <person name="McCann A."/>
            <person name="Guo C."/>
            <person name="Argimon S."/>
            <person name="Zhang W."/>
            <person name="Yang X."/>
            <person name="Jeffery I.B."/>
            <person name="Cooney J.C."/>
            <person name="Kagawa T.F."/>
            <person name="Liu W."/>
            <person name="Song Y."/>
            <person name="Salvetti E."/>
            <person name="Wrobel A."/>
            <person name="Rasinkangas P."/>
            <person name="Parkhill J."/>
            <person name="Rea M.C."/>
            <person name="O'Sullivan O."/>
            <person name="Ritari J."/>
            <person name="Douillard F.P."/>
            <person name="Paul Ross R."/>
            <person name="Yang R."/>
            <person name="Briner A.E."/>
            <person name="Felis G.E."/>
            <person name="de Vos W.M."/>
            <person name="Barrangou R."/>
            <person name="Klaenhammer T.R."/>
            <person name="Caufield P.W."/>
            <person name="Cui Y."/>
            <person name="Zhang H."/>
            <person name="O'Toole P.W."/>
        </authorList>
    </citation>
    <scope>NUCLEOTIDE SEQUENCE [LARGE SCALE GENOMIC DNA]</scope>
    <source>
        <strain evidence="1 2">DSM 19682</strain>
    </source>
</reference>
<dbReference type="InterPro" id="IPR011067">
    <property type="entry name" value="Plasmid_toxin/cell-grow_inhib"/>
</dbReference>
<proteinExistence type="predicted"/>